<evidence type="ECO:0000256" key="1">
    <source>
        <dbReference type="SAM" id="MobiDB-lite"/>
    </source>
</evidence>
<evidence type="ECO:0000256" key="2">
    <source>
        <dbReference type="SAM" id="Phobius"/>
    </source>
</evidence>
<dbReference type="HOGENOM" id="CLU_164661_0_0_9"/>
<dbReference type="PATRIC" id="fig|866895.3.peg.196"/>
<keyword evidence="2" id="KW-1133">Transmembrane helix</keyword>
<dbReference type="EMBL" id="HE717023">
    <property type="protein sequence ID" value="CCG43575.1"/>
    <property type="molecule type" value="Genomic_DNA"/>
</dbReference>
<evidence type="ECO:0000313" key="4">
    <source>
        <dbReference type="Proteomes" id="UP000007397"/>
    </source>
</evidence>
<feature type="compositionally biased region" description="Polar residues" evidence="1">
    <location>
        <begin position="7"/>
        <end position="20"/>
    </location>
</feature>
<gene>
    <name evidence="3" type="ordered locus">HBHAL_1196</name>
</gene>
<dbReference type="KEGG" id="hhd:HBHAL_1196"/>
<sequence>MTDERNMYQQPSHMKPTESQCEQHKDYHVMVTLEDGSTVDGIIIDVRNDKITMLISEDVMVDEKVEAKSSSSNDRQFGYGGYGRRRARRFRRSVLPIAGLTALALFPYFTPYPYYQYPYYPY</sequence>
<keyword evidence="4" id="KW-1185">Reference proteome</keyword>
<dbReference type="AlphaFoldDB" id="I0JHF7"/>
<feature type="transmembrane region" description="Helical" evidence="2">
    <location>
        <begin position="94"/>
        <end position="115"/>
    </location>
</feature>
<accession>I0JHF7</accession>
<evidence type="ECO:0000313" key="3">
    <source>
        <dbReference type="EMBL" id="CCG43575.1"/>
    </source>
</evidence>
<dbReference type="eggNOG" id="ENOG5032S6I">
    <property type="taxonomic scope" value="Bacteria"/>
</dbReference>
<proteinExistence type="predicted"/>
<dbReference type="STRING" id="866895.HBHAL_1196"/>
<dbReference type="RefSeq" id="WP_014641483.1">
    <property type="nucleotide sequence ID" value="NC_017668.1"/>
</dbReference>
<dbReference type="Proteomes" id="UP000007397">
    <property type="component" value="Chromosome"/>
</dbReference>
<organism evidence="3 4">
    <name type="scientific">Halobacillus halophilus (strain ATCC 35676 / DSM 2266 / JCM 20832 / KCTC 3685 / LMG 17431 / NBRC 102448 / NCIMB 2269)</name>
    <name type="common">Sporosarcina halophila</name>
    <dbReference type="NCBI Taxonomy" id="866895"/>
    <lineage>
        <taxon>Bacteria</taxon>
        <taxon>Bacillati</taxon>
        <taxon>Bacillota</taxon>
        <taxon>Bacilli</taxon>
        <taxon>Bacillales</taxon>
        <taxon>Bacillaceae</taxon>
        <taxon>Halobacillus</taxon>
    </lineage>
</organism>
<keyword evidence="2" id="KW-0472">Membrane</keyword>
<name>I0JHF7_HALH3</name>
<reference evidence="3 4" key="1">
    <citation type="journal article" date="2013" name="Environ. Microbiol.">
        <title>Chloride and organic osmolytes: a hybrid strategy to cope with elevated salinities by the moderately halophilic, chloride-dependent bacterium Halobacillus halophilus.</title>
        <authorList>
            <person name="Saum S.H."/>
            <person name="Pfeiffer F."/>
            <person name="Palm P."/>
            <person name="Rampp M."/>
            <person name="Schuster S.C."/>
            <person name="Muller V."/>
            <person name="Oesterhelt D."/>
        </authorList>
    </citation>
    <scope>NUCLEOTIDE SEQUENCE [LARGE SCALE GENOMIC DNA]</scope>
    <source>
        <strain evidence="4">ATCC 35676 / DSM 2266 / JCM 20832 / KCTC 3685 / LMG 17431 / NBRC 102448 / NCIMB 2269</strain>
    </source>
</reference>
<keyword evidence="2" id="KW-0812">Transmembrane</keyword>
<protein>
    <submittedName>
        <fullName evidence="3">Uncharacterized protein</fullName>
    </submittedName>
</protein>
<feature type="region of interest" description="Disordered" evidence="1">
    <location>
        <begin position="1"/>
        <end position="22"/>
    </location>
</feature>